<accession>A0A098MGB7</accession>
<dbReference type="STRING" id="268407.PWYN_15435"/>
<dbReference type="OrthoDB" id="9932241at2"/>
<comment type="caution">
    <text evidence="1">The sequence shown here is derived from an EMBL/GenBank/DDBJ whole genome shotgun (WGS) entry which is preliminary data.</text>
</comment>
<dbReference type="EMBL" id="JQCR01000002">
    <property type="protein sequence ID" value="KGE20582.1"/>
    <property type="molecule type" value="Genomic_DNA"/>
</dbReference>
<reference evidence="1 2" key="1">
    <citation type="submission" date="2014-08" db="EMBL/GenBank/DDBJ databases">
        <authorList>
            <person name="den Bakker H.C."/>
        </authorList>
    </citation>
    <scope>NUCLEOTIDE SEQUENCE [LARGE SCALE GENOMIC DNA]</scope>
    <source>
        <strain evidence="1 2">DSM 18334</strain>
    </source>
</reference>
<dbReference type="Proteomes" id="UP000029734">
    <property type="component" value="Unassembled WGS sequence"/>
</dbReference>
<organism evidence="1 2">
    <name type="scientific">Paenibacillus wynnii</name>
    <dbReference type="NCBI Taxonomy" id="268407"/>
    <lineage>
        <taxon>Bacteria</taxon>
        <taxon>Bacillati</taxon>
        <taxon>Bacillota</taxon>
        <taxon>Bacilli</taxon>
        <taxon>Bacillales</taxon>
        <taxon>Paenibacillaceae</taxon>
        <taxon>Paenibacillus</taxon>
    </lineage>
</organism>
<name>A0A098MGB7_9BACL</name>
<keyword evidence="2" id="KW-1185">Reference proteome</keyword>
<reference evidence="1 2" key="2">
    <citation type="submission" date="2014-10" db="EMBL/GenBank/DDBJ databases">
        <title>Comparative genomics of the Paenibacillus odorifer group.</title>
        <authorList>
            <person name="Tsai Y.-C."/>
            <person name="Martin N."/>
            <person name="Korlach J."/>
            <person name="Wiedmann M."/>
        </authorList>
    </citation>
    <scope>NUCLEOTIDE SEQUENCE [LARGE SCALE GENOMIC DNA]</scope>
    <source>
        <strain evidence="1 2">DSM 18334</strain>
    </source>
</reference>
<dbReference type="AlphaFoldDB" id="A0A098MGB7"/>
<evidence type="ECO:0000313" key="2">
    <source>
        <dbReference type="Proteomes" id="UP000029734"/>
    </source>
</evidence>
<evidence type="ECO:0000313" key="1">
    <source>
        <dbReference type="EMBL" id="KGE20582.1"/>
    </source>
</evidence>
<proteinExistence type="predicted"/>
<gene>
    <name evidence="1" type="ORF">PWYN_15435</name>
</gene>
<dbReference type="RefSeq" id="WP_036653025.1">
    <property type="nucleotide sequence ID" value="NZ_JQCR01000002.1"/>
</dbReference>
<sequence>MNKDKENILNTVQTCFDIGAGKEFLSQLIAMFRRTWLDKPAMLAYIDDLEVRYITSLEGVEQFVD</sequence>
<protein>
    <submittedName>
        <fullName evidence="1">Uncharacterized protein</fullName>
    </submittedName>
</protein>